<dbReference type="EMBL" id="CAJPIN010083352">
    <property type="protein sequence ID" value="CAG2068157.1"/>
    <property type="molecule type" value="Genomic_DNA"/>
</dbReference>
<gene>
    <name evidence="1" type="ORF">TPAB3V08_LOCUS15100</name>
</gene>
<evidence type="ECO:0000313" key="2">
    <source>
        <dbReference type="Proteomes" id="UP001153148"/>
    </source>
</evidence>
<proteinExistence type="predicted"/>
<keyword evidence="2" id="KW-1185">Reference proteome</keyword>
<sequence>MEAMKIEKIFRKIPIWDYQALRLDEVIKITSAASILMTPLYHLGWLVQWVIGEMIWLLYQTSLLAGGWSSASPSLPVEGESYRQKCATVNI</sequence>
<organism evidence="1 2">
    <name type="scientific">Timema podura</name>
    <name type="common">Walking stick</name>
    <dbReference type="NCBI Taxonomy" id="61482"/>
    <lineage>
        <taxon>Eukaryota</taxon>
        <taxon>Metazoa</taxon>
        <taxon>Ecdysozoa</taxon>
        <taxon>Arthropoda</taxon>
        <taxon>Hexapoda</taxon>
        <taxon>Insecta</taxon>
        <taxon>Pterygota</taxon>
        <taxon>Neoptera</taxon>
        <taxon>Polyneoptera</taxon>
        <taxon>Phasmatodea</taxon>
        <taxon>Timematodea</taxon>
        <taxon>Timematoidea</taxon>
        <taxon>Timematidae</taxon>
        <taxon>Timema</taxon>
    </lineage>
</organism>
<reference evidence="1" key="1">
    <citation type="submission" date="2021-03" db="EMBL/GenBank/DDBJ databases">
        <authorList>
            <person name="Tran Van P."/>
        </authorList>
    </citation>
    <scope>NUCLEOTIDE SEQUENCE</scope>
</reference>
<name>A0ABN7PKB4_TIMPD</name>
<evidence type="ECO:0000313" key="1">
    <source>
        <dbReference type="EMBL" id="CAG2068157.1"/>
    </source>
</evidence>
<accession>A0ABN7PKB4</accession>
<comment type="caution">
    <text evidence="1">The sequence shown here is derived from an EMBL/GenBank/DDBJ whole genome shotgun (WGS) entry which is preliminary data.</text>
</comment>
<dbReference type="Proteomes" id="UP001153148">
    <property type="component" value="Unassembled WGS sequence"/>
</dbReference>
<protein>
    <submittedName>
        <fullName evidence="1">Uncharacterized protein</fullName>
    </submittedName>
</protein>